<feature type="region of interest" description="Disordered" evidence="1">
    <location>
        <begin position="264"/>
        <end position="337"/>
    </location>
</feature>
<feature type="signal peptide" evidence="2">
    <location>
        <begin position="1"/>
        <end position="20"/>
    </location>
</feature>
<keyword evidence="2" id="KW-0732">Signal</keyword>
<keyword evidence="4" id="KW-1185">Reference proteome</keyword>
<feature type="chain" id="PRO_5019779382" evidence="2">
    <location>
        <begin position="21"/>
        <end position="337"/>
    </location>
</feature>
<evidence type="ECO:0000256" key="2">
    <source>
        <dbReference type="SAM" id="SignalP"/>
    </source>
</evidence>
<dbReference type="EMBL" id="OOIL02002721">
    <property type="protein sequence ID" value="VFQ84405.1"/>
    <property type="molecule type" value="Genomic_DNA"/>
</dbReference>
<evidence type="ECO:0000256" key="1">
    <source>
        <dbReference type="SAM" id="MobiDB-lite"/>
    </source>
</evidence>
<organism evidence="3 4">
    <name type="scientific">Cuscuta campestris</name>
    <dbReference type="NCBI Taxonomy" id="132261"/>
    <lineage>
        <taxon>Eukaryota</taxon>
        <taxon>Viridiplantae</taxon>
        <taxon>Streptophyta</taxon>
        <taxon>Embryophyta</taxon>
        <taxon>Tracheophyta</taxon>
        <taxon>Spermatophyta</taxon>
        <taxon>Magnoliopsida</taxon>
        <taxon>eudicotyledons</taxon>
        <taxon>Gunneridae</taxon>
        <taxon>Pentapetalae</taxon>
        <taxon>asterids</taxon>
        <taxon>lamiids</taxon>
        <taxon>Solanales</taxon>
        <taxon>Convolvulaceae</taxon>
        <taxon>Cuscuteae</taxon>
        <taxon>Cuscuta</taxon>
        <taxon>Cuscuta subgen. Grammica</taxon>
        <taxon>Cuscuta sect. Cleistogrammica</taxon>
    </lineage>
</organism>
<protein>
    <submittedName>
        <fullName evidence="3">Uncharacterized protein</fullName>
    </submittedName>
</protein>
<reference evidence="3 4" key="1">
    <citation type="submission" date="2018-04" db="EMBL/GenBank/DDBJ databases">
        <authorList>
            <person name="Vogel A."/>
        </authorList>
    </citation>
    <scope>NUCLEOTIDE SEQUENCE [LARGE SCALE GENOMIC DNA]</scope>
</reference>
<name>A0A484M742_9ASTE</name>
<evidence type="ECO:0000313" key="4">
    <source>
        <dbReference type="Proteomes" id="UP000595140"/>
    </source>
</evidence>
<dbReference type="Proteomes" id="UP000595140">
    <property type="component" value="Unassembled WGS sequence"/>
</dbReference>
<proteinExistence type="predicted"/>
<accession>A0A484M742</accession>
<gene>
    <name evidence="3" type="ORF">CCAM_LOCUS26181</name>
</gene>
<dbReference type="AlphaFoldDB" id="A0A484M742"/>
<sequence>MDLWRTKLLMELILLRFHFQSPIDKAPAVILGGGNEISTDSQPTLEIGQVDDGTKALQPGVLGARTQLQPGTPGELEPEDESIKPCLLNREEQLIIDGLFKHAPKMQVSSLDNPIQYELKLKMIDANVEELARGDLQKEFEILKPIFEQHISDDFEQSLWIIKEALRLPFVIEKIQKGLVNTLQGKAIKATRDAMKSTQCIRAIKLKGNFFKVFGLQLSNSYWRLIFMSRFMEDIAVLRTATFLRGHPTCNDFWRDTSAASIPAAAKQMEVERRTKCSGSDDPPAAATPPTWQQPPRRWKTRRRLNYPAEARKKQKNPVSKSKPDSNSNSIQHNHNL</sequence>
<evidence type="ECO:0000313" key="3">
    <source>
        <dbReference type="EMBL" id="VFQ84405.1"/>
    </source>
</evidence>
<feature type="compositionally biased region" description="Polar residues" evidence="1">
    <location>
        <begin position="317"/>
        <end position="337"/>
    </location>
</feature>
<feature type="compositionally biased region" description="Low complexity" evidence="1">
    <location>
        <begin position="283"/>
        <end position="296"/>
    </location>
</feature>